<sequence>MKLGTNFTNLKNNSTTQRVGGQSLFRSWLVILEPFPLQPSLPKDNRKGLGLRFEQEFLPGEWLGHRVVIGCLVEQPPFLSKEGKIGDGAMKETRSSAMVEVRRSRDSDRRWCWLAMVMAVERERDQERETLRRD</sequence>
<proteinExistence type="predicted"/>
<dbReference type="Proteomes" id="UP000737018">
    <property type="component" value="Unassembled WGS sequence"/>
</dbReference>
<evidence type="ECO:0000313" key="1">
    <source>
        <dbReference type="EMBL" id="KAF3963922.1"/>
    </source>
</evidence>
<keyword evidence="2" id="KW-1185">Reference proteome</keyword>
<organism evidence="1 2">
    <name type="scientific">Castanea mollissima</name>
    <name type="common">Chinese chestnut</name>
    <dbReference type="NCBI Taxonomy" id="60419"/>
    <lineage>
        <taxon>Eukaryota</taxon>
        <taxon>Viridiplantae</taxon>
        <taxon>Streptophyta</taxon>
        <taxon>Embryophyta</taxon>
        <taxon>Tracheophyta</taxon>
        <taxon>Spermatophyta</taxon>
        <taxon>Magnoliopsida</taxon>
        <taxon>eudicotyledons</taxon>
        <taxon>Gunneridae</taxon>
        <taxon>Pentapetalae</taxon>
        <taxon>rosids</taxon>
        <taxon>fabids</taxon>
        <taxon>Fagales</taxon>
        <taxon>Fagaceae</taxon>
        <taxon>Castanea</taxon>
    </lineage>
</organism>
<evidence type="ECO:0000313" key="2">
    <source>
        <dbReference type="Proteomes" id="UP000737018"/>
    </source>
</evidence>
<protein>
    <submittedName>
        <fullName evidence="1">Uncharacterized protein</fullName>
    </submittedName>
</protein>
<comment type="caution">
    <text evidence="1">The sequence shown here is derived from an EMBL/GenBank/DDBJ whole genome shotgun (WGS) entry which is preliminary data.</text>
</comment>
<gene>
    <name evidence="1" type="ORF">CMV_011737</name>
</gene>
<reference evidence="1" key="1">
    <citation type="submission" date="2020-03" db="EMBL/GenBank/DDBJ databases">
        <title>Castanea mollissima Vanexum genome sequencing.</title>
        <authorList>
            <person name="Staton M."/>
        </authorList>
    </citation>
    <scope>NUCLEOTIDE SEQUENCE</scope>
    <source>
        <tissue evidence="1">Leaf</tissue>
    </source>
</reference>
<accession>A0A8J4R3E8</accession>
<dbReference type="EMBL" id="JRKL02001449">
    <property type="protein sequence ID" value="KAF3963922.1"/>
    <property type="molecule type" value="Genomic_DNA"/>
</dbReference>
<dbReference type="AlphaFoldDB" id="A0A8J4R3E8"/>
<name>A0A8J4R3E8_9ROSI</name>